<comment type="caution">
    <text evidence="2">The sequence shown here is derived from an EMBL/GenBank/DDBJ whole genome shotgun (WGS) entry which is preliminary data.</text>
</comment>
<gene>
    <name evidence="2" type="ORF">ACJDU8_00990</name>
</gene>
<evidence type="ECO:0000313" key="3">
    <source>
        <dbReference type="Proteomes" id="UP001623660"/>
    </source>
</evidence>
<proteinExistence type="predicted"/>
<organism evidence="2 3">
    <name type="scientific">Candidatus Clostridium eludens</name>
    <dbReference type="NCBI Taxonomy" id="3381663"/>
    <lineage>
        <taxon>Bacteria</taxon>
        <taxon>Bacillati</taxon>
        <taxon>Bacillota</taxon>
        <taxon>Clostridia</taxon>
        <taxon>Eubacteriales</taxon>
        <taxon>Clostridiaceae</taxon>
        <taxon>Clostridium</taxon>
    </lineage>
</organism>
<evidence type="ECO:0000313" key="2">
    <source>
        <dbReference type="EMBL" id="MFL0194170.1"/>
    </source>
</evidence>
<dbReference type="EMBL" id="JBJHZX010000001">
    <property type="protein sequence ID" value="MFL0194170.1"/>
    <property type="molecule type" value="Genomic_DNA"/>
</dbReference>
<name>A0ABW8SDV8_9CLOT</name>
<sequence length="281" mass="33168">MSEEKLIKSVVSFQQYIFDEYKKLNPKELLFRGQSDKDWELKPSIDRKGCSLLKYEPEMVNDMLKERPEEFEGIKDNLNLLAKMQHFGLPTRLLDVTKNLLVALYFACQGNFEKDGEVFIFTKVQKYPYRATIVRIISSCYLSHKLNYISSFLEELVIHKIITEFEKNNSLKYLFPQLGICELFVEPKTFSERQNRQSAAFMLCENERYINNDGVPVYKNNILNYKSWPADDLGYRIIIDGECKDSILWELDKLGINEKFLFPELEHTAKYIKSVYMHKND</sequence>
<keyword evidence="3" id="KW-1185">Reference proteome</keyword>
<reference evidence="2 3" key="1">
    <citation type="submission" date="2024-11" db="EMBL/GenBank/DDBJ databases">
        <authorList>
            <person name="Heng Y.C."/>
            <person name="Lim A.C.H."/>
            <person name="Lee J.K.Y."/>
            <person name="Kittelmann S."/>
        </authorList>
    </citation>
    <scope>NUCLEOTIDE SEQUENCE [LARGE SCALE GENOMIC DNA]</scope>
    <source>
        <strain evidence="2 3">WILCCON 0269</strain>
    </source>
</reference>
<dbReference type="RefSeq" id="WP_406790286.1">
    <property type="nucleotide sequence ID" value="NZ_JBJHZX010000001.1"/>
</dbReference>
<feature type="domain" description="FRG" evidence="1">
    <location>
        <begin position="25"/>
        <end position="119"/>
    </location>
</feature>
<protein>
    <submittedName>
        <fullName evidence="2">FRG domain-containing protein</fullName>
    </submittedName>
</protein>
<evidence type="ECO:0000259" key="1">
    <source>
        <dbReference type="SMART" id="SM00901"/>
    </source>
</evidence>
<dbReference type="InterPro" id="IPR014966">
    <property type="entry name" value="FRG-dom"/>
</dbReference>
<accession>A0ABW8SDV8</accession>
<dbReference type="SMART" id="SM00901">
    <property type="entry name" value="FRG"/>
    <property type="match status" value="1"/>
</dbReference>
<dbReference type="Proteomes" id="UP001623660">
    <property type="component" value="Unassembled WGS sequence"/>
</dbReference>
<dbReference type="Pfam" id="PF08867">
    <property type="entry name" value="FRG"/>
    <property type="match status" value="1"/>
</dbReference>